<dbReference type="EMBL" id="JAVRRT010000006">
    <property type="protein sequence ID" value="KAK5170970.1"/>
    <property type="molecule type" value="Genomic_DNA"/>
</dbReference>
<dbReference type="PANTHER" id="PTHR47332">
    <property type="entry name" value="SET DOMAIN-CONTAINING PROTEIN 5"/>
    <property type="match status" value="1"/>
</dbReference>
<evidence type="ECO:0000259" key="2">
    <source>
        <dbReference type="PROSITE" id="PS50280"/>
    </source>
</evidence>
<comment type="caution">
    <text evidence="3">The sequence shown here is derived from an EMBL/GenBank/DDBJ whole genome shotgun (WGS) entry which is preliminary data.</text>
</comment>
<dbReference type="CDD" id="cd20071">
    <property type="entry name" value="SET_SMYD"/>
    <property type="match status" value="1"/>
</dbReference>
<organism evidence="3 4">
    <name type="scientific">Saxophila tyrrhenica</name>
    <dbReference type="NCBI Taxonomy" id="1690608"/>
    <lineage>
        <taxon>Eukaryota</taxon>
        <taxon>Fungi</taxon>
        <taxon>Dikarya</taxon>
        <taxon>Ascomycota</taxon>
        <taxon>Pezizomycotina</taxon>
        <taxon>Dothideomycetes</taxon>
        <taxon>Dothideomycetidae</taxon>
        <taxon>Mycosphaerellales</taxon>
        <taxon>Extremaceae</taxon>
        <taxon>Saxophila</taxon>
    </lineage>
</organism>
<dbReference type="PROSITE" id="PS50280">
    <property type="entry name" value="SET"/>
    <property type="match status" value="1"/>
</dbReference>
<gene>
    <name evidence="3" type="ORF">LTR77_004114</name>
</gene>
<dbReference type="SMART" id="SM00317">
    <property type="entry name" value="SET"/>
    <property type="match status" value="1"/>
</dbReference>
<evidence type="ECO:0000256" key="1">
    <source>
        <dbReference type="SAM" id="MobiDB-lite"/>
    </source>
</evidence>
<dbReference type="Gene3D" id="1.10.220.160">
    <property type="match status" value="1"/>
</dbReference>
<evidence type="ECO:0000313" key="4">
    <source>
        <dbReference type="Proteomes" id="UP001337655"/>
    </source>
</evidence>
<dbReference type="Gene3D" id="2.170.270.10">
    <property type="entry name" value="SET domain"/>
    <property type="match status" value="1"/>
</dbReference>
<dbReference type="Pfam" id="PF00856">
    <property type="entry name" value="SET"/>
    <property type="match status" value="1"/>
</dbReference>
<evidence type="ECO:0000313" key="3">
    <source>
        <dbReference type="EMBL" id="KAK5170970.1"/>
    </source>
</evidence>
<name>A0AAV9PCJ7_9PEZI</name>
<dbReference type="AlphaFoldDB" id="A0AAV9PCJ7"/>
<dbReference type="RefSeq" id="XP_064659998.1">
    <property type="nucleotide sequence ID" value="XM_064801368.1"/>
</dbReference>
<proteinExistence type="predicted"/>
<dbReference type="Proteomes" id="UP001337655">
    <property type="component" value="Unassembled WGS sequence"/>
</dbReference>
<keyword evidence="4" id="KW-1185">Reference proteome</keyword>
<feature type="compositionally biased region" description="Polar residues" evidence="1">
    <location>
        <begin position="15"/>
        <end position="28"/>
    </location>
</feature>
<dbReference type="SUPFAM" id="SSF82199">
    <property type="entry name" value="SET domain"/>
    <property type="match status" value="1"/>
</dbReference>
<reference evidence="3 4" key="1">
    <citation type="submission" date="2023-08" db="EMBL/GenBank/DDBJ databases">
        <title>Black Yeasts Isolated from many extreme environments.</title>
        <authorList>
            <person name="Coleine C."/>
            <person name="Stajich J.E."/>
            <person name="Selbmann L."/>
        </authorList>
    </citation>
    <scope>NUCLEOTIDE SEQUENCE [LARGE SCALE GENOMIC DNA]</scope>
    <source>
        <strain evidence="3 4">CCFEE 5935</strain>
    </source>
</reference>
<dbReference type="GeneID" id="89925460"/>
<dbReference type="InterPro" id="IPR046341">
    <property type="entry name" value="SET_dom_sf"/>
</dbReference>
<protein>
    <recommendedName>
        <fullName evidence="2">SET domain-containing protein</fullName>
    </recommendedName>
</protein>
<dbReference type="InterPro" id="IPR001214">
    <property type="entry name" value="SET_dom"/>
</dbReference>
<feature type="domain" description="SET" evidence="2">
    <location>
        <begin position="34"/>
        <end position="206"/>
    </location>
</feature>
<sequence>MAPKPTLSAYRGGAASSQPDPQTRSQSPEYAHGECWTVAPSDLVLYGNGKGYGVFAARKIEAGETIIEDEALIVSERMPGLASYTEYIIDGFRNLSPEEQKEYLSKFTHSKSEADLLRLAREYGQDIGNVPESREEALEIGQVVAIFRNNAFTIAQGATAFCKDAARLNHSCVPNAMHVDDQVNDCYVVRATREINEGEELLLSYVPEMQPKADRQSQLEKYGFTCTCVACEDPVYGAETEPRRRELKDLAGQVASAECVEQYPNTAEYGCANLLKPEGIPAALVRMLEILEQEPAMLVDKAETARNLAQR</sequence>
<dbReference type="PANTHER" id="PTHR47332:SF2">
    <property type="entry name" value="SET-6"/>
    <property type="match status" value="1"/>
</dbReference>
<feature type="region of interest" description="Disordered" evidence="1">
    <location>
        <begin position="1"/>
        <end position="29"/>
    </location>
</feature>
<accession>A0AAV9PCJ7</accession>
<dbReference type="InterPro" id="IPR053185">
    <property type="entry name" value="SET_domain_protein"/>
</dbReference>